<keyword evidence="3" id="KW-1185">Reference proteome</keyword>
<organism evidence="2 3">
    <name type="scientific">Kibdelosporangium lantanae</name>
    <dbReference type="NCBI Taxonomy" id="1497396"/>
    <lineage>
        <taxon>Bacteria</taxon>
        <taxon>Bacillati</taxon>
        <taxon>Actinomycetota</taxon>
        <taxon>Actinomycetes</taxon>
        <taxon>Pseudonocardiales</taxon>
        <taxon>Pseudonocardiaceae</taxon>
        <taxon>Kibdelosporangium</taxon>
    </lineage>
</organism>
<dbReference type="Pfam" id="PF08386">
    <property type="entry name" value="Abhydrolase_4"/>
    <property type="match status" value="1"/>
</dbReference>
<keyword evidence="2" id="KW-0378">Hydrolase</keyword>
<gene>
    <name evidence="2" type="ORF">ACFQ1S_46260</name>
</gene>
<protein>
    <submittedName>
        <fullName evidence="2">Alpha/beta hydrolase</fullName>
    </submittedName>
</protein>
<dbReference type="EMBL" id="JBHTIS010004454">
    <property type="protein sequence ID" value="MFD1052476.1"/>
    <property type="molecule type" value="Genomic_DNA"/>
</dbReference>
<reference evidence="3" key="1">
    <citation type="journal article" date="2019" name="Int. J. Syst. Evol. Microbiol.">
        <title>The Global Catalogue of Microorganisms (GCM) 10K type strain sequencing project: providing services to taxonomists for standard genome sequencing and annotation.</title>
        <authorList>
            <consortium name="The Broad Institute Genomics Platform"/>
            <consortium name="The Broad Institute Genome Sequencing Center for Infectious Disease"/>
            <person name="Wu L."/>
            <person name="Ma J."/>
        </authorList>
    </citation>
    <scope>NUCLEOTIDE SEQUENCE [LARGE SCALE GENOMIC DNA]</scope>
    <source>
        <strain evidence="3">JCM 31486</strain>
    </source>
</reference>
<dbReference type="GO" id="GO:0016787">
    <property type="term" value="F:hydrolase activity"/>
    <property type="evidence" value="ECO:0007669"/>
    <property type="project" value="UniProtKB-KW"/>
</dbReference>
<sequence>MLTVDGEGHTVHYNPEPQVHDVLTAYLVDGVLPEPGATLTQQTSPFPA</sequence>
<dbReference type="Proteomes" id="UP001597045">
    <property type="component" value="Unassembled WGS sequence"/>
</dbReference>
<proteinExistence type="predicted"/>
<evidence type="ECO:0000313" key="2">
    <source>
        <dbReference type="EMBL" id="MFD1052476.1"/>
    </source>
</evidence>
<name>A0ABW3MPL2_9PSEU</name>
<accession>A0ABW3MPL2</accession>
<evidence type="ECO:0000313" key="3">
    <source>
        <dbReference type="Proteomes" id="UP001597045"/>
    </source>
</evidence>
<feature type="domain" description="Peptidase S33 tripeptidyl aminopeptidase-like C-terminal" evidence="1">
    <location>
        <begin position="1"/>
        <end position="37"/>
    </location>
</feature>
<dbReference type="InterPro" id="IPR013595">
    <property type="entry name" value="Pept_S33_TAP-like_C"/>
</dbReference>
<evidence type="ECO:0000259" key="1">
    <source>
        <dbReference type="Pfam" id="PF08386"/>
    </source>
</evidence>
<comment type="caution">
    <text evidence="2">The sequence shown here is derived from an EMBL/GenBank/DDBJ whole genome shotgun (WGS) entry which is preliminary data.</text>
</comment>